<gene>
    <name evidence="3" type="ORF">XPR_2780</name>
</gene>
<evidence type="ECO:0000259" key="2">
    <source>
        <dbReference type="Pfam" id="PF14508"/>
    </source>
</evidence>
<dbReference type="EMBL" id="BAVC01000236">
    <property type="protein sequence ID" value="GAE56145.1"/>
    <property type="molecule type" value="Genomic_DNA"/>
</dbReference>
<sequence length="262" mass="29102">MRNLIQSALPAACALLCSIALPAVAQRLQVQSPDARTQVEFSLRAGGVPTYRVLYRNKVVLDDAPLGLDLGRSDTLGKAMTLQGSTTETHDSRFALPVGKTRQARDHYRQLRVQLSDPKQRRLTVELRAYDDGVALRYVLPDAGEVRIRNELTGFAFPGDYACWSLNLGRFGTSHEGEYDAIAASSCARTICSSCRWYARPMPAAPRWRSPRRTCAIMPACISPAARMAAWACRRNYRHAWTTPRWPSALMPRAAISPRRGG</sequence>
<accession>W4SHR6</accession>
<feature type="chain" id="PRO_5004850132" description="Glycosyl-hydrolase 97 N-terminal domain-containing protein" evidence="1">
    <location>
        <begin position="26"/>
        <end position="262"/>
    </location>
</feature>
<organism evidence="3 4">
    <name type="scientific">Xanthomonas arboricola pv. pruni MAFF 301420</name>
    <dbReference type="NCBI Taxonomy" id="1418095"/>
    <lineage>
        <taxon>Bacteria</taxon>
        <taxon>Pseudomonadati</taxon>
        <taxon>Pseudomonadota</taxon>
        <taxon>Gammaproteobacteria</taxon>
        <taxon>Lysobacterales</taxon>
        <taxon>Lysobacteraceae</taxon>
        <taxon>Xanthomonas</taxon>
    </lineage>
</organism>
<protein>
    <recommendedName>
        <fullName evidence="2">Glycosyl-hydrolase 97 N-terminal domain-containing protein</fullName>
    </recommendedName>
</protein>
<proteinExistence type="predicted"/>
<reference evidence="3 4" key="1">
    <citation type="submission" date="2014-01" db="EMBL/GenBank/DDBJ databases">
        <title>Genome sequence and analysis of Xanthomonas arboricola pv. pruni.</title>
        <authorList>
            <person name="Fujikawa T."/>
            <person name="Nakazono-Nagaoka E."/>
        </authorList>
    </citation>
    <scope>NUCLEOTIDE SEQUENCE [LARGE SCALE GENOMIC DNA]</scope>
    <source>
        <strain evidence="4">MAFF 301420</strain>
    </source>
</reference>
<dbReference type="Gene3D" id="2.70.98.10">
    <property type="match status" value="1"/>
</dbReference>
<dbReference type="PANTHER" id="PTHR35803:SF2">
    <property type="entry name" value="RETAINING ALPHA-GALACTOSIDASE"/>
    <property type="match status" value="1"/>
</dbReference>
<dbReference type="InterPro" id="IPR014718">
    <property type="entry name" value="GH-type_carb-bd"/>
</dbReference>
<dbReference type="PANTHER" id="PTHR35803">
    <property type="entry name" value="GLUCAN 1,4-ALPHA-GLUCOSIDASE SUSB-RELATED"/>
    <property type="match status" value="1"/>
</dbReference>
<dbReference type="AlphaFoldDB" id="W4SHR6"/>
<name>W4SHR6_9XANT</name>
<keyword evidence="1" id="KW-0732">Signal</keyword>
<feature type="domain" description="Glycosyl-hydrolase 97 N-terminal" evidence="2">
    <location>
        <begin position="30"/>
        <end position="187"/>
    </location>
</feature>
<dbReference type="Proteomes" id="UP000019084">
    <property type="component" value="Unassembled WGS sequence"/>
</dbReference>
<dbReference type="InterPro" id="IPR029486">
    <property type="entry name" value="GH97_N"/>
</dbReference>
<dbReference type="GO" id="GO:0030246">
    <property type="term" value="F:carbohydrate binding"/>
    <property type="evidence" value="ECO:0007669"/>
    <property type="project" value="InterPro"/>
</dbReference>
<dbReference type="InterPro" id="IPR052720">
    <property type="entry name" value="Glycosyl_hydrolase_97"/>
</dbReference>
<evidence type="ECO:0000313" key="4">
    <source>
        <dbReference type="Proteomes" id="UP000019084"/>
    </source>
</evidence>
<evidence type="ECO:0000256" key="1">
    <source>
        <dbReference type="SAM" id="SignalP"/>
    </source>
</evidence>
<feature type="signal peptide" evidence="1">
    <location>
        <begin position="1"/>
        <end position="25"/>
    </location>
</feature>
<dbReference type="Pfam" id="PF14508">
    <property type="entry name" value="GH97_N"/>
    <property type="match status" value="1"/>
</dbReference>
<evidence type="ECO:0000313" key="3">
    <source>
        <dbReference type="EMBL" id="GAE56145.1"/>
    </source>
</evidence>
<comment type="caution">
    <text evidence="3">The sequence shown here is derived from an EMBL/GenBank/DDBJ whole genome shotgun (WGS) entry which is preliminary data.</text>
</comment>